<dbReference type="InterPro" id="IPR051043">
    <property type="entry name" value="Sulfatase_Mod_Factor_Kinase"/>
</dbReference>
<organism evidence="2 3">
    <name type="scientific">Falsiruegeria litorea R37</name>
    <dbReference type="NCBI Taxonomy" id="1200284"/>
    <lineage>
        <taxon>Bacteria</taxon>
        <taxon>Pseudomonadati</taxon>
        <taxon>Pseudomonadota</taxon>
        <taxon>Alphaproteobacteria</taxon>
        <taxon>Rhodobacterales</taxon>
        <taxon>Roseobacteraceae</taxon>
        <taxon>Falsiruegeria</taxon>
    </lineage>
</organism>
<dbReference type="RefSeq" id="WP_085797933.1">
    <property type="nucleotide sequence ID" value="NZ_FWFO01000007.1"/>
</dbReference>
<dbReference type="GO" id="GO:0004674">
    <property type="term" value="F:protein serine/threonine kinase activity"/>
    <property type="evidence" value="ECO:0007669"/>
    <property type="project" value="UniProtKB-EC"/>
</dbReference>
<dbReference type="AlphaFoldDB" id="A0A1Y5TTD8"/>
<protein>
    <submittedName>
        <fullName evidence="2">Serine/threonine-protein kinase pkn1</fullName>
        <ecNumber evidence="2">2.7.11.1</ecNumber>
    </submittedName>
</protein>
<dbReference type="Gene3D" id="3.90.1580.10">
    <property type="entry name" value="paralog of FGE (formylglycine-generating enzyme)"/>
    <property type="match status" value="1"/>
</dbReference>
<dbReference type="Pfam" id="PF03781">
    <property type="entry name" value="FGE-sulfatase"/>
    <property type="match status" value="1"/>
</dbReference>
<dbReference type="InterPro" id="IPR005532">
    <property type="entry name" value="SUMF_dom"/>
</dbReference>
<feature type="domain" description="Sulfatase-modifying factor enzyme-like" evidence="1">
    <location>
        <begin position="34"/>
        <end position="312"/>
    </location>
</feature>
<reference evidence="2 3" key="1">
    <citation type="submission" date="2017-03" db="EMBL/GenBank/DDBJ databases">
        <authorList>
            <person name="Afonso C.L."/>
            <person name="Miller P.J."/>
            <person name="Scott M.A."/>
            <person name="Spackman E."/>
            <person name="Goraichik I."/>
            <person name="Dimitrov K.M."/>
            <person name="Suarez D.L."/>
            <person name="Swayne D.E."/>
        </authorList>
    </citation>
    <scope>NUCLEOTIDE SEQUENCE [LARGE SCALE GENOMIC DNA]</scope>
    <source>
        <strain evidence="2 3">CECT 7639</strain>
    </source>
</reference>
<dbReference type="PANTHER" id="PTHR23150:SF19">
    <property type="entry name" value="FORMYLGLYCINE-GENERATING ENZYME"/>
    <property type="match status" value="1"/>
</dbReference>
<dbReference type="SUPFAM" id="SSF56436">
    <property type="entry name" value="C-type lectin-like"/>
    <property type="match status" value="1"/>
</dbReference>
<evidence type="ECO:0000259" key="1">
    <source>
        <dbReference type="Pfam" id="PF03781"/>
    </source>
</evidence>
<dbReference type="InterPro" id="IPR042095">
    <property type="entry name" value="SUMF_sf"/>
</dbReference>
<dbReference type="GO" id="GO:0120147">
    <property type="term" value="F:formylglycine-generating oxidase activity"/>
    <property type="evidence" value="ECO:0007669"/>
    <property type="project" value="TreeGrafter"/>
</dbReference>
<keyword evidence="2" id="KW-0418">Kinase</keyword>
<keyword evidence="3" id="KW-1185">Reference proteome</keyword>
<evidence type="ECO:0000313" key="2">
    <source>
        <dbReference type="EMBL" id="SLN72165.1"/>
    </source>
</evidence>
<dbReference type="EC" id="2.7.11.1" evidence="2"/>
<dbReference type="Proteomes" id="UP000193077">
    <property type="component" value="Unassembled WGS sequence"/>
</dbReference>
<proteinExistence type="predicted"/>
<dbReference type="EMBL" id="FWFO01000007">
    <property type="protein sequence ID" value="SLN72165.1"/>
    <property type="molecule type" value="Genomic_DNA"/>
</dbReference>
<name>A0A1Y5TTD8_9RHOB</name>
<evidence type="ECO:0000313" key="3">
    <source>
        <dbReference type="Proteomes" id="UP000193077"/>
    </source>
</evidence>
<dbReference type="OrthoDB" id="9768004at2"/>
<gene>
    <name evidence="2" type="primary">pkn1_2</name>
    <name evidence="2" type="ORF">TRL7639_04287</name>
</gene>
<sequence length="316" mass="35117">MAQETTKTGCCPPVTEQRRALKASPLKIQGALRVEDAVSIPGGSALVGTNRPVIRDDGEDPLRKAKVKPFRMATTTVTNAQFLAFVEATGYVTEAERIGWSFVFWSQLPDGVGPKQAVPGAEWWRREDGANWRDINGPGTQKDAWLPDHPVVQVSWNDAQAYAAWVGGRLPTEIEWEHAARGGLGEVMFPWGDQEPDDADFMPCNIWQGQFPKSNTGADGYLATAPARSFEPNGYGLYNVVGNVWEWTSEPFRIKSLKKHVRQRLAGMKGYKLSKGGSYLCHRSYCYRYRVAARSGTSPDSATTHHGFRIVWPDED</sequence>
<accession>A0A1Y5TTD8</accession>
<keyword evidence="2" id="KW-0808">Transferase</keyword>
<dbReference type="InterPro" id="IPR016187">
    <property type="entry name" value="CTDL_fold"/>
</dbReference>
<dbReference type="PANTHER" id="PTHR23150">
    <property type="entry name" value="SULFATASE MODIFYING FACTOR 1, 2"/>
    <property type="match status" value="1"/>
</dbReference>